<feature type="region of interest" description="Disordered" evidence="2">
    <location>
        <begin position="424"/>
        <end position="446"/>
    </location>
</feature>
<proteinExistence type="predicted"/>
<feature type="binding site" evidence="1">
    <location>
        <position position="690"/>
    </location>
    <ligand>
        <name>Zn(2+)</name>
        <dbReference type="ChEBI" id="CHEBI:29105"/>
        <note>catalytic</note>
    </ligand>
</feature>
<reference evidence="5 6" key="1">
    <citation type="journal article" date="2023" name="Sci. Data">
        <title>Genome assembly of the Korean intertidal mud-creeper Batillaria attramentaria.</title>
        <authorList>
            <person name="Patra A.K."/>
            <person name="Ho P.T."/>
            <person name="Jun S."/>
            <person name="Lee S.J."/>
            <person name="Kim Y."/>
            <person name="Won Y.J."/>
        </authorList>
    </citation>
    <scope>NUCLEOTIDE SEQUENCE [LARGE SCALE GENOMIC DNA]</scope>
    <source>
        <strain evidence="5">Wonlab-2016</strain>
    </source>
</reference>
<comment type="caution">
    <text evidence="5">The sequence shown here is derived from an EMBL/GenBank/DDBJ whole genome shotgun (WGS) entry which is preliminary data.</text>
</comment>
<evidence type="ECO:0000313" key="5">
    <source>
        <dbReference type="EMBL" id="KAK7498557.1"/>
    </source>
</evidence>
<dbReference type="Gene3D" id="3.40.390.10">
    <property type="entry name" value="Collagenase (Catalytic Domain)"/>
    <property type="match status" value="1"/>
</dbReference>
<name>A0ABD0LGD3_9CAEN</name>
<keyword evidence="1" id="KW-0479">Metal-binding</keyword>
<feature type="compositionally biased region" description="Polar residues" evidence="2">
    <location>
        <begin position="137"/>
        <end position="148"/>
    </location>
</feature>
<dbReference type="SUPFAM" id="SSF55486">
    <property type="entry name" value="Metalloproteases ('zincins'), catalytic domain"/>
    <property type="match status" value="1"/>
</dbReference>
<protein>
    <recommendedName>
        <fullName evidence="4">Peptidase M12B domain-containing protein</fullName>
    </recommendedName>
</protein>
<feature type="binding site" evidence="1">
    <location>
        <position position="684"/>
    </location>
    <ligand>
        <name>Zn(2+)</name>
        <dbReference type="ChEBI" id="CHEBI:29105"/>
        <note>catalytic</note>
    </ligand>
</feature>
<dbReference type="PROSITE" id="PS50215">
    <property type="entry name" value="ADAM_MEPRO"/>
    <property type="match status" value="1"/>
</dbReference>
<organism evidence="5 6">
    <name type="scientific">Batillaria attramentaria</name>
    <dbReference type="NCBI Taxonomy" id="370345"/>
    <lineage>
        <taxon>Eukaryota</taxon>
        <taxon>Metazoa</taxon>
        <taxon>Spiralia</taxon>
        <taxon>Lophotrochozoa</taxon>
        <taxon>Mollusca</taxon>
        <taxon>Gastropoda</taxon>
        <taxon>Caenogastropoda</taxon>
        <taxon>Sorbeoconcha</taxon>
        <taxon>Cerithioidea</taxon>
        <taxon>Batillariidae</taxon>
        <taxon>Batillaria</taxon>
    </lineage>
</organism>
<dbReference type="Proteomes" id="UP001519460">
    <property type="component" value="Unassembled WGS sequence"/>
</dbReference>
<feature type="compositionally biased region" description="Basic and acidic residues" evidence="2">
    <location>
        <begin position="287"/>
        <end position="296"/>
    </location>
</feature>
<sequence length="756" mass="84065">MRAVRQAVSADTKEQFPCPKLQLTRGVPGNVHAKTGAVPNSTRAISILHSVLTVNLDIPRGPITRTCGQKSPETSLTLDTAPQPKPAPERGLTFSGTSIETMETRVLKVVLVLCLTVGSAWADRGDDPAKTPCTGDACSQDSPRQDQPSPRGGQPWPDRQRETVIVVEEVEVRTHRVGCTQSEERRVACLQGVCYALDMGSHRNPFCECPEMYEGARCEQLSTYYFRLMYSAEVKLKAAIIGGVFFLVLLIIVLISVYFSVKKGKAKRRKAEEERRTAMGESTALKRSTDELRDQDEAPLKTVNADWQSLCDGMAVVYVDTDSGRRRLPYQSAPKLFLTESSWKPETDALSPDQYNRSTLHQQCTTANEPWRLRSGAVGSVKSEVRNREQHALAAGGTPTAELPFQPPCEVSRTELVFPRIVGNHGQASSGSMGQSSSGKSSSSKWAIGSQLPETFRVAVKWRGKRRVLTLFQSDVAASNMVMVYNDHHHNDTVVETADDNCYYNGFIRRERSSYAALSTCQGLSHLEQFGSSRLALAENANNVTTSDTGPPAPVTVDPHPRRRKRSTGRKRYLEVLMVVDHTVVAMHGKDRVKHYVMTLMNIQRNVIIKRNAYGTVQRFCQWVAYHHSSVLAKHDIAVLLTRENMGPAGYAPITGMCNPSRSCAAITDEGFTSGFIIAHEMAHVFGLFHDGHGNHCTGRRYQTAIMAPLVETKLNNFWWSECSRQRMEQVVKSVIAHTNYMYYIKHRLNYVGQGA</sequence>
<evidence type="ECO:0000313" key="6">
    <source>
        <dbReference type="Proteomes" id="UP001519460"/>
    </source>
</evidence>
<feature type="transmembrane region" description="Helical" evidence="3">
    <location>
        <begin position="238"/>
        <end position="261"/>
    </location>
</feature>
<dbReference type="Pfam" id="PF01421">
    <property type="entry name" value="Reprolysin"/>
    <property type="match status" value="1"/>
</dbReference>
<keyword evidence="3" id="KW-1133">Transmembrane helix</keyword>
<evidence type="ECO:0000256" key="3">
    <source>
        <dbReference type="SAM" id="Phobius"/>
    </source>
</evidence>
<keyword evidence="1" id="KW-0862">Zinc</keyword>
<feature type="region of interest" description="Disordered" evidence="2">
    <location>
        <begin position="270"/>
        <end position="296"/>
    </location>
</feature>
<evidence type="ECO:0000259" key="4">
    <source>
        <dbReference type="PROSITE" id="PS50215"/>
    </source>
</evidence>
<dbReference type="InterPro" id="IPR001590">
    <property type="entry name" value="Peptidase_M12B"/>
</dbReference>
<accession>A0ABD0LGD3</accession>
<dbReference type="PANTHER" id="PTHR11905">
    <property type="entry name" value="ADAM A DISINTEGRIN AND METALLOPROTEASE DOMAIN"/>
    <property type="match status" value="1"/>
</dbReference>
<feature type="binding site" evidence="1">
    <location>
        <position position="680"/>
    </location>
    <ligand>
        <name>Zn(2+)</name>
        <dbReference type="ChEBI" id="CHEBI:29105"/>
        <note>catalytic</note>
    </ligand>
</feature>
<feature type="region of interest" description="Disordered" evidence="2">
    <location>
        <begin position="542"/>
        <end position="568"/>
    </location>
</feature>
<gene>
    <name evidence="5" type="ORF">BaRGS_00010217</name>
</gene>
<dbReference type="Gene3D" id="2.10.25.10">
    <property type="entry name" value="Laminin"/>
    <property type="match status" value="1"/>
</dbReference>
<dbReference type="PANTHER" id="PTHR11905:SF256">
    <property type="entry name" value="PEPTIDASE M12B DOMAIN-CONTAINING PROTEIN"/>
    <property type="match status" value="1"/>
</dbReference>
<keyword evidence="3" id="KW-0812">Transmembrane</keyword>
<evidence type="ECO:0000256" key="1">
    <source>
        <dbReference type="PROSITE-ProRule" id="PRU00276"/>
    </source>
</evidence>
<feature type="region of interest" description="Disordered" evidence="2">
    <location>
        <begin position="125"/>
        <end position="160"/>
    </location>
</feature>
<feature type="compositionally biased region" description="Polar residues" evidence="2">
    <location>
        <begin position="66"/>
        <end position="80"/>
    </location>
</feature>
<evidence type="ECO:0000256" key="2">
    <source>
        <dbReference type="SAM" id="MobiDB-lite"/>
    </source>
</evidence>
<dbReference type="EMBL" id="JACVVK020000050">
    <property type="protein sequence ID" value="KAK7498557.1"/>
    <property type="molecule type" value="Genomic_DNA"/>
</dbReference>
<feature type="domain" description="Peptidase M12B" evidence="4">
    <location>
        <begin position="570"/>
        <end position="734"/>
    </location>
</feature>
<feature type="region of interest" description="Disordered" evidence="2">
    <location>
        <begin position="65"/>
        <end position="92"/>
    </location>
</feature>
<feature type="active site" evidence="1">
    <location>
        <position position="681"/>
    </location>
</feature>
<keyword evidence="3" id="KW-0472">Membrane</keyword>
<dbReference type="InterPro" id="IPR024079">
    <property type="entry name" value="MetalloPept_cat_dom_sf"/>
</dbReference>
<keyword evidence="6" id="KW-1185">Reference proteome</keyword>
<feature type="compositionally biased region" description="Low complexity" evidence="2">
    <location>
        <begin position="426"/>
        <end position="446"/>
    </location>
</feature>
<comment type="caution">
    <text evidence="1">Lacks conserved residue(s) required for the propagation of feature annotation.</text>
</comment>
<dbReference type="GO" id="GO:0046872">
    <property type="term" value="F:metal ion binding"/>
    <property type="evidence" value="ECO:0007669"/>
    <property type="project" value="UniProtKB-KW"/>
</dbReference>
<dbReference type="AlphaFoldDB" id="A0ABD0LGD3"/>